<keyword evidence="3" id="KW-1185">Reference proteome</keyword>
<evidence type="ECO:0000313" key="3">
    <source>
        <dbReference type="Proteomes" id="UP000290289"/>
    </source>
</evidence>
<accession>A0A498K8R0</accession>
<feature type="region of interest" description="Disordered" evidence="1">
    <location>
        <begin position="1"/>
        <end position="27"/>
    </location>
</feature>
<comment type="caution">
    <text evidence="2">The sequence shown here is derived from an EMBL/GenBank/DDBJ whole genome shotgun (WGS) entry which is preliminary data.</text>
</comment>
<organism evidence="2 3">
    <name type="scientific">Malus domestica</name>
    <name type="common">Apple</name>
    <name type="synonym">Pyrus malus</name>
    <dbReference type="NCBI Taxonomy" id="3750"/>
    <lineage>
        <taxon>Eukaryota</taxon>
        <taxon>Viridiplantae</taxon>
        <taxon>Streptophyta</taxon>
        <taxon>Embryophyta</taxon>
        <taxon>Tracheophyta</taxon>
        <taxon>Spermatophyta</taxon>
        <taxon>Magnoliopsida</taxon>
        <taxon>eudicotyledons</taxon>
        <taxon>Gunneridae</taxon>
        <taxon>Pentapetalae</taxon>
        <taxon>rosids</taxon>
        <taxon>fabids</taxon>
        <taxon>Rosales</taxon>
        <taxon>Rosaceae</taxon>
        <taxon>Amygdaloideae</taxon>
        <taxon>Maleae</taxon>
        <taxon>Malus</taxon>
    </lineage>
</organism>
<sequence length="93" mass="10570">MIKLSADGTSECPSQFLSDETSKVSTKHTPHLLNGFRRTSLCFPGTIDFRVCLSFSCHEVWLALQQRFASKNQSRILQLRTAWLAFNITTNPH</sequence>
<protein>
    <submittedName>
        <fullName evidence="2">Uncharacterized protein</fullName>
    </submittedName>
</protein>
<reference evidence="2 3" key="1">
    <citation type="submission" date="2018-10" db="EMBL/GenBank/DDBJ databases">
        <title>A high-quality apple genome assembly.</title>
        <authorList>
            <person name="Hu J."/>
        </authorList>
    </citation>
    <scope>NUCLEOTIDE SEQUENCE [LARGE SCALE GENOMIC DNA]</scope>
    <source>
        <strain evidence="3">cv. HFTH1</strain>
        <tissue evidence="2">Young leaf</tissue>
    </source>
</reference>
<dbReference type="EMBL" id="RDQH01000329">
    <property type="protein sequence ID" value="RXI04660.1"/>
    <property type="molecule type" value="Genomic_DNA"/>
</dbReference>
<evidence type="ECO:0000313" key="2">
    <source>
        <dbReference type="EMBL" id="RXI04660.1"/>
    </source>
</evidence>
<feature type="compositionally biased region" description="Polar residues" evidence="1">
    <location>
        <begin position="7"/>
        <end position="19"/>
    </location>
</feature>
<name>A0A498K8R0_MALDO</name>
<proteinExistence type="predicted"/>
<gene>
    <name evidence="2" type="ORF">DVH24_038934</name>
</gene>
<evidence type="ECO:0000256" key="1">
    <source>
        <dbReference type="SAM" id="MobiDB-lite"/>
    </source>
</evidence>
<dbReference type="AlphaFoldDB" id="A0A498K8R0"/>
<dbReference type="Proteomes" id="UP000290289">
    <property type="component" value="Chromosome 3"/>
</dbReference>